<feature type="signal peptide" evidence="1">
    <location>
        <begin position="1"/>
        <end position="21"/>
    </location>
</feature>
<protein>
    <recommendedName>
        <fullName evidence="2">Protein CPL1-like domain-containing protein</fullName>
    </recommendedName>
</protein>
<dbReference type="Proteomes" id="UP000775547">
    <property type="component" value="Unassembled WGS sequence"/>
</dbReference>
<evidence type="ECO:0000256" key="1">
    <source>
        <dbReference type="SAM" id="SignalP"/>
    </source>
</evidence>
<reference evidence="3" key="1">
    <citation type="submission" date="2020-07" db="EMBL/GenBank/DDBJ databases">
        <authorList>
            <person name="Nieuwenhuis M."/>
            <person name="Van De Peppel L.J.J."/>
        </authorList>
    </citation>
    <scope>NUCLEOTIDE SEQUENCE</scope>
    <source>
        <strain evidence="3">AP01</strain>
        <tissue evidence="3">Mycelium</tissue>
    </source>
</reference>
<dbReference type="AlphaFoldDB" id="A0A9P7KCL2"/>
<feature type="domain" description="Protein CPL1-like" evidence="2">
    <location>
        <begin position="231"/>
        <end position="300"/>
    </location>
</feature>
<reference evidence="3" key="2">
    <citation type="submission" date="2021-10" db="EMBL/GenBank/DDBJ databases">
        <title>Phylogenomics reveals ancestral predisposition of the termite-cultivated fungus Termitomyces towards a domesticated lifestyle.</title>
        <authorList>
            <person name="Auxier B."/>
            <person name="Grum-Grzhimaylo A."/>
            <person name="Cardenas M.E."/>
            <person name="Lodge J.D."/>
            <person name="Laessoe T."/>
            <person name="Pedersen O."/>
            <person name="Smith M.E."/>
            <person name="Kuyper T.W."/>
            <person name="Franco-Molano E.A."/>
            <person name="Baroni T.J."/>
            <person name="Aanen D.K."/>
        </authorList>
    </citation>
    <scope>NUCLEOTIDE SEQUENCE</scope>
    <source>
        <strain evidence="3">AP01</strain>
        <tissue evidence="3">Mycelium</tissue>
    </source>
</reference>
<evidence type="ECO:0000313" key="3">
    <source>
        <dbReference type="EMBL" id="KAG5645688.1"/>
    </source>
</evidence>
<dbReference type="EMBL" id="JABCKV010000034">
    <property type="protein sequence ID" value="KAG5645688.1"/>
    <property type="molecule type" value="Genomic_DNA"/>
</dbReference>
<feature type="chain" id="PRO_5040295985" description="Protein CPL1-like domain-containing protein" evidence="1">
    <location>
        <begin position="22"/>
        <end position="800"/>
    </location>
</feature>
<dbReference type="InterPro" id="IPR038955">
    <property type="entry name" value="PriA/CPL1_fungi"/>
</dbReference>
<evidence type="ECO:0000313" key="4">
    <source>
        <dbReference type="Proteomes" id="UP000775547"/>
    </source>
</evidence>
<sequence length="800" mass="82133">MRLTAPLVVSLAALLLPSAVAVKQFPRPKVKGVSNPRELNAYSKRQYRVKRSVTDVCMSTTGEGFGNAMGVPGAAAYAGVDVCLCSQEIDSWIATNPNGVALGHALGASDVKSALQLLFSPSSGESLVESCTTPANAVRTCGGGDGGGTVCRFACDNGYSEDGDSCVCEEPNTECNGVCGDFSEGCGSARPVGILRKRRSLPITTLAQAKVNCKIYESVCGIIGRENTQDYECVDTSSALDSCGGCITPHPFYEPYRVSSKGVDCGLLPGVIGARCQNSQCVISRCKKGLEPSADGTECVPVAFMTERILVDGVLPIFKLSHRRQNAVTSVVPKVELVAQVKGLVTAVGELDAIVSVLPVQDANAAVNVTASVKVTVDAATTIVKSTTVSGAVANIKAFGDAISEFKASLDGCDCVKALGLEEVLVKLDGASEHSLNLQGWLDVNALAQPELPEISIPGLPTIAIPNTSDLPIDLGLSALLDTVIGSVNAEATTKVSISEQVSPLAHAVLQLKAVSSNFHGPSFFSSFSGGPSFFALSGNTRLDATISDPIVQATIDFVGSVDSVTALSNLNTLVAANAALSNTLGSIPNPTSELTGLLSILDTVGQLTLELMKSLSLESTLDGVLPLGLSKILGSLVGSLTTTPGTLMKDLQDKIGELVGVVLGLQSQLPRIPGLLPSASGVPGIPTPGLPGGDLLGLIVRTVKQLLGSLGVGDLLKSLEALIWATETLETALGGCGCVDALGLQGAYKGAGKVKVKALELKTFVEASKDALVSSISGSESGSVVANADVLVEALNILS</sequence>
<dbReference type="InterPro" id="IPR048661">
    <property type="entry name" value="CPL1-like"/>
</dbReference>
<dbReference type="Pfam" id="PF21671">
    <property type="entry name" value="CPL1-like"/>
    <property type="match status" value="1"/>
</dbReference>
<proteinExistence type="predicted"/>
<evidence type="ECO:0000259" key="2">
    <source>
        <dbReference type="Pfam" id="PF21671"/>
    </source>
</evidence>
<name>A0A9P7KCL2_9AGAR</name>
<dbReference type="OrthoDB" id="439917at2759"/>
<gene>
    <name evidence="3" type="ORF">DXG03_005526</name>
</gene>
<keyword evidence="1" id="KW-0732">Signal</keyword>
<organism evidence="3 4">
    <name type="scientific">Asterophora parasitica</name>
    <dbReference type="NCBI Taxonomy" id="117018"/>
    <lineage>
        <taxon>Eukaryota</taxon>
        <taxon>Fungi</taxon>
        <taxon>Dikarya</taxon>
        <taxon>Basidiomycota</taxon>
        <taxon>Agaricomycotina</taxon>
        <taxon>Agaricomycetes</taxon>
        <taxon>Agaricomycetidae</taxon>
        <taxon>Agaricales</taxon>
        <taxon>Tricholomatineae</taxon>
        <taxon>Lyophyllaceae</taxon>
        <taxon>Asterophora</taxon>
    </lineage>
</organism>
<keyword evidence="4" id="KW-1185">Reference proteome</keyword>
<dbReference type="PANTHER" id="PTHR35192">
    <property type="entry name" value="PROTEIN, PUTATIVE-RELATED"/>
    <property type="match status" value="1"/>
</dbReference>
<accession>A0A9P7KCL2</accession>
<dbReference type="PANTHER" id="PTHR35192:SF2">
    <property type="entry name" value="APPLE DOMAIN-CONTAINING PROTEIN"/>
    <property type="match status" value="1"/>
</dbReference>
<comment type="caution">
    <text evidence="3">The sequence shown here is derived from an EMBL/GenBank/DDBJ whole genome shotgun (WGS) entry which is preliminary data.</text>
</comment>